<evidence type="ECO:0000313" key="1">
    <source>
        <dbReference type="EMBL" id="CAG7724333.1"/>
    </source>
</evidence>
<dbReference type="AlphaFoldDB" id="A0A8J2JRG8"/>
<dbReference type="EMBL" id="CAJVCH010108584">
    <property type="protein sequence ID" value="CAG7724333.1"/>
    <property type="molecule type" value="Genomic_DNA"/>
</dbReference>
<dbReference type="Proteomes" id="UP000708208">
    <property type="component" value="Unassembled WGS sequence"/>
</dbReference>
<protein>
    <submittedName>
        <fullName evidence="1">Uncharacterized protein</fullName>
    </submittedName>
</protein>
<accession>A0A8J2JRG8</accession>
<evidence type="ECO:0000313" key="2">
    <source>
        <dbReference type="Proteomes" id="UP000708208"/>
    </source>
</evidence>
<proteinExistence type="predicted"/>
<comment type="caution">
    <text evidence="1">The sequence shown here is derived from an EMBL/GenBank/DDBJ whole genome shotgun (WGS) entry which is preliminary data.</text>
</comment>
<gene>
    <name evidence="1" type="ORF">AFUS01_LOCUS13365</name>
</gene>
<keyword evidence="2" id="KW-1185">Reference proteome</keyword>
<sequence>MHKSSLQTLRSWKRMRNSLLFRKFLRSCRPVQLASWFFTVSTWMNLLTFSTLTDIQIEVRKTPDCCSVDNAKGWILLYINCCGPCFHSNPSP</sequence>
<name>A0A8J2JRG8_9HEXA</name>
<reference evidence="1" key="1">
    <citation type="submission" date="2021-06" db="EMBL/GenBank/DDBJ databases">
        <authorList>
            <person name="Hodson N. C."/>
            <person name="Mongue J. A."/>
            <person name="Jaron S. K."/>
        </authorList>
    </citation>
    <scope>NUCLEOTIDE SEQUENCE</scope>
</reference>
<organism evidence="1 2">
    <name type="scientific">Allacma fusca</name>
    <dbReference type="NCBI Taxonomy" id="39272"/>
    <lineage>
        <taxon>Eukaryota</taxon>
        <taxon>Metazoa</taxon>
        <taxon>Ecdysozoa</taxon>
        <taxon>Arthropoda</taxon>
        <taxon>Hexapoda</taxon>
        <taxon>Collembola</taxon>
        <taxon>Symphypleona</taxon>
        <taxon>Sminthuridae</taxon>
        <taxon>Allacma</taxon>
    </lineage>
</organism>